<dbReference type="Proteomes" id="UP000009235">
    <property type="component" value="Chromosome"/>
</dbReference>
<proteinExistence type="predicted"/>
<name>F6EEG2_HOYSD</name>
<reference evidence="1 2" key="1">
    <citation type="journal article" date="2011" name="J. Bacteriol.">
        <title>Complete genome sequence of Amycolicicoccus subflavus DQS3-9A1T, an actinomycete isolated from crude oil-polluted soil.</title>
        <authorList>
            <person name="Cai M."/>
            <person name="Chen W.M."/>
            <person name="Nie Y."/>
            <person name="Chi C.Q."/>
            <person name="Wang Y.N."/>
            <person name="Tang Y.Q."/>
            <person name="Li G.Y."/>
            <person name="Wu X.L."/>
        </authorList>
    </citation>
    <scope>NUCLEOTIDE SEQUENCE [LARGE SCALE GENOMIC DNA]</scope>
    <source>
        <strain evidence="2">DSM 45089 / DQS3-9A1</strain>
    </source>
</reference>
<evidence type="ECO:0000313" key="2">
    <source>
        <dbReference type="Proteomes" id="UP000009235"/>
    </source>
</evidence>
<dbReference type="AlphaFoldDB" id="F6EEG2"/>
<dbReference type="KEGG" id="asd:AS9A_0154"/>
<dbReference type="EMBL" id="CP002786">
    <property type="protein sequence ID" value="AEF38614.1"/>
    <property type="molecule type" value="Genomic_DNA"/>
</dbReference>
<organism evidence="1 2">
    <name type="scientific">Hoyosella subflava (strain DSM 45089 / JCM 17490 / NBRC 109087 / DQS3-9A1)</name>
    <name type="common">Amycolicicoccus subflavus</name>
    <dbReference type="NCBI Taxonomy" id="443218"/>
    <lineage>
        <taxon>Bacteria</taxon>
        <taxon>Bacillati</taxon>
        <taxon>Actinomycetota</taxon>
        <taxon>Actinomycetes</taxon>
        <taxon>Mycobacteriales</taxon>
        <taxon>Hoyosellaceae</taxon>
        <taxon>Hoyosella</taxon>
    </lineage>
</organism>
<gene>
    <name evidence="1" type="ordered locus">AS9A_0154</name>
</gene>
<protein>
    <submittedName>
        <fullName evidence="1">Uncharacterized protein</fullName>
    </submittedName>
</protein>
<sequence length="43" mass="4769">MKLDTYVDRLTTIVRRRNGSGTGKICRDCGIGTNIQRVGTNMP</sequence>
<dbReference type="HOGENOM" id="CLU_3228736_0_0_11"/>
<evidence type="ECO:0000313" key="1">
    <source>
        <dbReference type="EMBL" id="AEF38614.1"/>
    </source>
</evidence>
<accession>F6EEG2</accession>
<keyword evidence="2" id="KW-1185">Reference proteome</keyword>